<name>A0A1I2S4U1_9LACO</name>
<dbReference type="OrthoDB" id="2192445at2"/>
<feature type="transmembrane region" description="Helical" evidence="2">
    <location>
        <begin position="54"/>
        <end position="75"/>
    </location>
</feature>
<gene>
    <name evidence="3" type="ORF">SAMN02910432_01428</name>
</gene>
<protein>
    <submittedName>
        <fullName evidence="3">Uncharacterized protein</fullName>
    </submittedName>
</protein>
<dbReference type="Proteomes" id="UP000182635">
    <property type="component" value="Unassembled WGS sequence"/>
</dbReference>
<dbReference type="Pfam" id="PF20386">
    <property type="entry name" value="DUF6681"/>
    <property type="match status" value="1"/>
</dbReference>
<dbReference type="InterPro" id="IPR046503">
    <property type="entry name" value="DUF6681"/>
</dbReference>
<organism evidence="3 4">
    <name type="scientific">Ligilactobacillus ruminis DSM 20403 = NBRC 102161</name>
    <dbReference type="NCBI Taxonomy" id="1423798"/>
    <lineage>
        <taxon>Bacteria</taxon>
        <taxon>Bacillati</taxon>
        <taxon>Bacillota</taxon>
        <taxon>Bacilli</taxon>
        <taxon>Lactobacillales</taxon>
        <taxon>Lactobacillaceae</taxon>
        <taxon>Ligilactobacillus</taxon>
    </lineage>
</organism>
<keyword evidence="2" id="KW-1133">Transmembrane helix</keyword>
<proteinExistence type="predicted"/>
<feature type="transmembrane region" description="Helical" evidence="2">
    <location>
        <begin position="25"/>
        <end position="42"/>
    </location>
</feature>
<dbReference type="RefSeq" id="WP_046922048.1">
    <property type="nucleotide sequence ID" value="NZ_AYYL01000013.1"/>
</dbReference>
<accession>A0A1I2S4U1</accession>
<feature type="region of interest" description="Disordered" evidence="1">
    <location>
        <begin position="273"/>
        <end position="308"/>
    </location>
</feature>
<feature type="compositionally biased region" description="Basic and acidic residues" evidence="1">
    <location>
        <begin position="273"/>
        <end position="288"/>
    </location>
</feature>
<evidence type="ECO:0000313" key="4">
    <source>
        <dbReference type="Proteomes" id="UP000182635"/>
    </source>
</evidence>
<keyword evidence="2" id="KW-0472">Membrane</keyword>
<dbReference type="AlphaFoldDB" id="A0A1I2S4U1"/>
<reference evidence="4" key="1">
    <citation type="submission" date="2016-10" db="EMBL/GenBank/DDBJ databases">
        <authorList>
            <person name="Varghese N."/>
            <person name="Submissions S."/>
        </authorList>
    </citation>
    <scope>NUCLEOTIDE SEQUENCE [LARGE SCALE GENOMIC DNA]</scope>
    <source>
        <strain evidence="4">DSM 20403</strain>
    </source>
</reference>
<sequence>MFSILGIINSYIGYFSMNAKLKSQVYTALGTLGNFYLLYVAYRFFVNGFYLRGFLYILAFFVLAYFAYLNILYYFTKDKSSKYDITPKIEQLLGIKAKDHLAEYEKRKNQAPGYVQTNGIFKDEEFLPSVVTTNAEQKANIQALVKDLANVGYLDLNYGGMAEDEMLAIVREGSATSFQALAEPVALPYFELVERAGRMFIYGGTNQMEAKPLGEVKTIGLLSAREAAKRYKLSVATACLTKGPYKVAGRSSMLEKDAEFELDVQIAYRDPEKELAEKKKREEAEKTSETMTVSDVPHHLSRKDKWNH</sequence>
<keyword evidence="2" id="KW-0812">Transmembrane</keyword>
<dbReference type="EMBL" id="FOPI01000022">
    <property type="protein sequence ID" value="SFG45021.1"/>
    <property type="molecule type" value="Genomic_DNA"/>
</dbReference>
<evidence type="ECO:0000313" key="3">
    <source>
        <dbReference type="EMBL" id="SFG45021.1"/>
    </source>
</evidence>
<evidence type="ECO:0000256" key="1">
    <source>
        <dbReference type="SAM" id="MobiDB-lite"/>
    </source>
</evidence>
<evidence type="ECO:0000256" key="2">
    <source>
        <dbReference type="SAM" id="Phobius"/>
    </source>
</evidence>